<evidence type="ECO:0000256" key="11">
    <source>
        <dbReference type="HAMAP-Rule" id="MF_00493"/>
    </source>
</evidence>
<dbReference type="Proteomes" id="UP001171111">
    <property type="component" value="Unassembled WGS sequence"/>
</dbReference>
<dbReference type="PIRSF" id="PIRSF036915">
    <property type="entry name" value="Trnald_Bac_Plnt"/>
    <property type="match status" value="1"/>
</dbReference>
<evidence type="ECO:0000256" key="9">
    <source>
        <dbReference type="ARBA" id="ARBA00023270"/>
    </source>
</evidence>
<dbReference type="InterPro" id="IPR004732">
    <property type="entry name" value="Transaldolase_2"/>
</dbReference>
<dbReference type="NCBIfam" id="NF003026">
    <property type="entry name" value="PRK03903.1"/>
    <property type="match status" value="1"/>
</dbReference>
<dbReference type="PANTHER" id="PTHR10683:SF31">
    <property type="entry name" value="TRANSALDOLASE"/>
    <property type="match status" value="1"/>
</dbReference>
<evidence type="ECO:0000256" key="2">
    <source>
        <dbReference type="ARBA" id="ARBA00004496"/>
    </source>
</evidence>
<dbReference type="HAMAP" id="MF_00493">
    <property type="entry name" value="Transaldolase_2"/>
    <property type="match status" value="1"/>
</dbReference>
<comment type="pathway">
    <text evidence="3 11">Carbohydrate degradation; pentose phosphate pathway; D-glyceraldehyde 3-phosphate and beta-D-fructose 6-phosphate from D-ribose 5-phosphate and D-xylulose 5-phosphate (non-oxidative stage): step 2/3.</text>
</comment>
<feature type="active site" description="Schiff-base intermediate with substrate" evidence="11">
    <location>
        <position position="125"/>
    </location>
</feature>
<evidence type="ECO:0000256" key="4">
    <source>
        <dbReference type="ARBA" id="ARBA00008426"/>
    </source>
</evidence>
<dbReference type="EMBL" id="JAULJQ010000002">
    <property type="protein sequence ID" value="MDO2408943.1"/>
    <property type="molecule type" value="Genomic_DNA"/>
</dbReference>
<evidence type="ECO:0000256" key="5">
    <source>
        <dbReference type="ARBA" id="ARBA00013151"/>
    </source>
</evidence>
<proteinExistence type="inferred from homology"/>
<dbReference type="Pfam" id="PF00923">
    <property type="entry name" value="TAL_FSA"/>
    <property type="match status" value="1"/>
</dbReference>
<evidence type="ECO:0000256" key="3">
    <source>
        <dbReference type="ARBA" id="ARBA00004857"/>
    </source>
</evidence>
<evidence type="ECO:0000256" key="1">
    <source>
        <dbReference type="ARBA" id="ARBA00003518"/>
    </source>
</evidence>
<dbReference type="InterPro" id="IPR001585">
    <property type="entry name" value="TAL/FSA"/>
</dbReference>
<evidence type="ECO:0000313" key="13">
    <source>
        <dbReference type="Proteomes" id="UP001171111"/>
    </source>
</evidence>
<keyword evidence="8 11" id="KW-0570">Pentose shunt</keyword>
<evidence type="ECO:0000256" key="8">
    <source>
        <dbReference type="ARBA" id="ARBA00023126"/>
    </source>
</evidence>
<dbReference type="Gene3D" id="3.20.20.70">
    <property type="entry name" value="Aldolase class I"/>
    <property type="match status" value="1"/>
</dbReference>
<gene>
    <name evidence="11" type="primary">tal</name>
    <name evidence="12" type="ORF">Q2362_02360</name>
</gene>
<evidence type="ECO:0000256" key="7">
    <source>
        <dbReference type="ARBA" id="ARBA00022679"/>
    </source>
</evidence>
<comment type="function">
    <text evidence="1 11">Transaldolase is important for the balance of metabolites in the pentose-phosphate pathway.</text>
</comment>
<dbReference type="NCBIfam" id="TIGR00876">
    <property type="entry name" value="tal_mycobact"/>
    <property type="match status" value="1"/>
</dbReference>
<reference evidence="12 13" key="1">
    <citation type="submission" date="2023-06" db="EMBL/GenBank/DDBJ databases">
        <title>Campylobacter magnum sp. nov., isolated from cecal contents of domestic pigs (Sus scrofa domesticus).</title>
        <authorList>
            <person name="Papic B."/>
            <person name="Gruntar I."/>
        </authorList>
    </citation>
    <scope>NUCLEOTIDE SEQUENCE [LARGE SCALE GENOMIC DNA]</scope>
    <source>
        <strain evidence="13">34484-21</strain>
    </source>
</reference>
<keyword evidence="7 11" id="KW-0808">Transferase</keyword>
<dbReference type="InterPro" id="IPR013785">
    <property type="entry name" value="Aldolase_TIM"/>
</dbReference>
<dbReference type="InterPro" id="IPR018225">
    <property type="entry name" value="Transaldolase_AS"/>
</dbReference>
<comment type="catalytic activity">
    <reaction evidence="10 11">
        <text>D-sedoheptulose 7-phosphate + D-glyceraldehyde 3-phosphate = D-erythrose 4-phosphate + beta-D-fructose 6-phosphate</text>
        <dbReference type="Rhea" id="RHEA:17053"/>
        <dbReference type="ChEBI" id="CHEBI:16897"/>
        <dbReference type="ChEBI" id="CHEBI:57483"/>
        <dbReference type="ChEBI" id="CHEBI:57634"/>
        <dbReference type="ChEBI" id="CHEBI:59776"/>
        <dbReference type="EC" id="2.2.1.2"/>
    </reaction>
</comment>
<dbReference type="SUPFAM" id="SSF51569">
    <property type="entry name" value="Aldolase"/>
    <property type="match status" value="1"/>
</dbReference>
<comment type="caution">
    <text evidence="12">The sequence shown here is derived from an EMBL/GenBank/DDBJ whole genome shotgun (WGS) entry which is preliminary data.</text>
</comment>
<keyword evidence="13" id="KW-1185">Reference proteome</keyword>
<evidence type="ECO:0000256" key="10">
    <source>
        <dbReference type="ARBA" id="ARBA00048810"/>
    </source>
</evidence>
<evidence type="ECO:0000313" key="12">
    <source>
        <dbReference type="EMBL" id="MDO2408943.1"/>
    </source>
</evidence>
<dbReference type="PROSITE" id="PS01054">
    <property type="entry name" value="TRANSALDOLASE_1"/>
    <property type="match status" value="1"/>
</dbReference>
<dbReference type="GO" id="GO:0004801">
    <property type="term" value="F:transaldolase activity"/>
    <property type="evidence" value="ECO:0007669"/>
    <property type="project" value="UniProtKB-EC"/>
</dbReference>
<evidence type="ECO:0000256" key="6">
    <source>
        <dbReference type="ARBA" id="ARBA00022490"/>
    </source>
</evidence>
<accession>A0ABT8T877</accession>
<name>A0ABT8T877_9BACT</name>
<keyword evidence="9 11" id="KW-0704">Schiff base</keyword>
<dbReference type="EC" id="2.2.1.2" evidence="5 11"/>
<comment type="subcellular location">
    <subcellularLocation>
        <location evidence="2 11">Cytoplasm</location>
    </subcellularLocation>
</comment>
<dbReference type="RefSeq" id="WP_302243712.1">
    <property type="nucleotide sequence ID" value="NZ_JAULJQ010000002.1"/>
</dbReference>
<keyword evidence="6 11" id="KW-0963">Cytoplasm</keyword>
<organism evidence="12 13">
    <name type="scientific">Campylobacter magnus</name>
    <dbReference type="NCBI Taxonomy" id="3026462"/>
    <lineage>
        <taxon>Bacteria</taxon>
        <taxon>Pseudomonadati</taxon>
        <taxon>Campylobacterota</taxon>
        <taxon>Epsilonproteobacteria</taxon>
        <taxon>Campylobacterales</taxon>
        <taxon>Campylobacteraceae</taxon>
        <taxon>Campylobacter</taxon>
    </lineage>
</organism>
<dbReference type="PANTHER" id="PTHR10683">
    <property type="entry name" value="TRANSALDOLASE"/>
    <property type="match status" value="1"/>
</dbReference>
<protein>
    <recommendedName>
        <fullName evidence="5 11">Transaldolase</fullName>
        <ecNumber evidence="5 11">2.2.1.2</ecNumber>
    </recommendedName>
</protein>
<comment type="similarity">
    <text evidence="4 11">Belongs to the transaldolase family. Type 2 subfamily.</text>
</comment>
<sequence length="326" mass="36284">MNFSLWCDYLEKDFINGDFASMIKEGKISGATTNPAIFKTAFESGAYSEQIASLKGKKEAKKIYELLAMNDVKNAAFKLLTNYANGEDGFVSIEVRPELFDDEVGSLDEAKRIFNTIKMPNVMMKIPASEQGYYAMRELVKRGINVNATLVFSLEQAKECLKAFEKGLKSYKKKFPNTKEPECVISVFVSRFDRELEENLKKAGLDHMKYGIYNATSIYYEIETYGLNNVRTLFASTGVKGGKASPDYYIKELAFERSINTAPLDALKAANSINVIAPASKEVIEEYFTKAAAAGINHEKVCAKLFSDGISAFKEAYAQSINALQA</sequence>